<evidence type="ECO:0000313" key="6">
    <source>
        <dbReference type="EMBL" id="KAH0574017.1"/>
    </source>
</evidence>
<dbReference type="EMBL" id="KI546151">
    <property type="protein sequence ID" value="EST42941.1"/>
    <property type="molecule type" value="Genomic_DNA"/>
</dbReference>
<dbReference type="EMBL" id="KI545988">
    <property type="protein sequence ID" value="EST48384.1"/>
    <property type="molecule type" value="Genomic_DNA"/>
</dbReference>
<dbReference type="VEuPathDB" id="GiardiaDB:SS50377_23953"/>
<dbReference type="GO" id="GO:0003677">
    <property type="term" value="F:DNA binding"/>
    <property type="evidence" value="ECO:0007669"/>
    <property type="project" value="UniProtKB-KW"/>
</dbReference>
<name>V6LGV6_9EUKA</name>
<evidence type="ECO:0000313" key="2">
    <source>
        <dbReference type="EMBL" id="EST42941.1"/>
    </source>
</evidence>
<protein>
    <submittedName>
        <fullName evidence="2">Myb-like DNA-binding domain-containing protein</fullName>
    </submittedName>
</protein>
<dbReference type="EMBL" id="AUWU02000004">
    <property type="protein sequence ID" value="KAH0574017.1"/>
    <property type="molecule type" value="Genomic_DNA"/>
</dbReference>
<evidence type="ECO:0000313" key="7">
    <source>
        <dbReference type="EMBL" id="KAH0574018.1"/>
    </source>
</evidence>
<evidence type="ECO:0000313" key="3">
    <source>
        <dbReference type="EMBL" id="EST48345.1"/>
    </source>
</evidence>
<dbReference type="AlphaFoldDB" id="V6LGV6"/>
<dbReference type="Pfam" id="PF00249">
    <property type="entry name" value="Myb_DNA-binding"/>
    <property type="match status" value="1"/>
</dbReference>
<dbReference type="EMBL" id="KI545993">
    <property type="protein sequence ID" value="EST48345.1"/>
    <property type="molecule type" value="Genomic_DNA"/>
</dbReference>
<dbReference type="Gene3D" id="1.10.10.60">
    <property type="entry name" value="Homeodomain-like"/>
    <property type="match status" value="1"/>
</dbReference>
<dbReference type="InterPro" id="IPR009057">
    <property type="entry name" value="Homeodomain-like_sf"/>
</dbReference>
<gene>
    <name evidence="4" type="ORF">SS50377_11440</name>
    <name evidence="5" type="ORF">SS50377_11441</name>
    <name evidence="3" type="ORF">SS50377_11552</name>
    <name evidence="2" type="ORF">SS50377_17474</name>
    <name evidence="6" type="ORF">SS50377_23953</name>
    <name evidence="7" type="ORF">SS50377_23954</name>
</gene>
<keyword evidence="8" id="KW-1185">Reference proteome</keyword>
<reference evidence="2 6" key="1">
    <citation type="journal article" date="2014" name="PLoS Genet.">
        <title>The Genome of Spironucleus salmonicida Highlights a Fish Pathogen Adapted to Fluctuating Environments.</title>
        <authorList>
            <person name="Xu F."/>
            <person name="Jerlstrom-Hultqvist J."/>
            <person name="Einarsson E."/>
            <person name="Astvaldsson A."/>
            <person name="Svard S.G."/>
            <person name="Andersson J.O."/>
        </authorList>
    </citation>
    <scope>NUCLEOTIDE SEQUENCE</scope>
    <source>
        <strain evidence="6">ATCC 50377</strain>
    </source>
</reference>
<accession>V6LGV6</accession>
<evidence type="ECO:0000313" key="8">
    <source>
        <dbReference type="Proteomes" id="UP000018208"/>
    </source>
</evidence>
<dbReference type="SUPFAM" id="SSF46689">
    <property type="entry name" value="Homeodomain-like"/>
    <property type="match status" value="1"/>
</dbReference>
<dbReference type="InterPro" id="IPR001005">
    <property type="entry name" value="SANT/Myb"/>
</dbReference>
<evidence type="ECO:0000313" key="4">
    <source>
        <dbReference type="EMBL" id="EST48384.1"/>
    </source>
</evidence>
<evidence type="ECO:0000313" key="5">
    <source>
        <dbReference type="EMBL" id="EST48385.1"/>
    </source>
</evidence>
<reference evidence="6" key="2">
    <citation type="submission" date="2020-12" db="EMBL/GenBank/DDBJ databases">
        <title>New Spironucleus salmonicida genome in near-complete chromosomes.</title>
        <authorList>
            <person name="Xu F."/>
            <person name="Kurt Z."/>
            <person name="Jimenez-Gonzalez A."/>
            <person name="Astvaldsson A."/>
            <person name="Andersson J.O."/>
            <person name="Svard S.G."/>
        </authorList>
    </citation>
    <scope>NUCLEOTIDE SEQUENCE</scope>
    <source>
        <strain evidence="6">ATCC 50377</strain>
    </source>
</reference>
<dbReference type="PROSITE" id="PS50090">
    <property type="entry name" value="MYB_LIKE"/>
    <property type="match status" value="1"/>
</dbReference>
<evidence type="ECO:0000259" key="1">
    <source>
        <dbReference type="PROSITE" id="PS50090"/>
    </source>
</evidence>
<organism evidence="2">
    <name type="scientific">Spironucleus salmonicida</name>
    <dbReference type="NCBI Taxonomy" id="348837"/>
    <lineage>
        <taxon>Eukaryota</taxon>
        <taxon>Metamonada</taxon>
        <taxon>Diplomonadida</taxon>
        <taxon>Hexamitidae</taxon>
        <taxon>Hexamitinae</taxon>
        <taxon>Spironucleus</taxon>
    </lineage>
</organism>
<keyword evidence="2" id="KW-0238">DNA-binding</keyword>
<dbReference type="OrthoDB" id="2143914at2759"/>
<dbReference type="Proteomes" id="UP000018208">
    <property type="component" value="Unassembled WGS sequence"/>
</dbReference>
<proteinExistence type="predicted"/>
<dbReference type="EMBL" id="AUWU02000004">
    <property type="protein sequence ID" value="KAH0574018.1"/>
    <property type="molecule type" value="Genomic_DNA"/>
</dbReference>
<sequence length="75" mass="9003">MVDTWTYTEEDKLLQCIQRHGTKWNYIRKTYFSSRTAASLRNKYIKINQGDMESRNTEDSIMDLIKTVMQIVEHK</sequence>
<dbReference type="EMBL" id="KI545988">
    <property type="protein sequence ID" value="EST48385.1"/>
    <property type="molecule type" value="Genomic_DNA"/>
</dbReference>
<feature type="domain" description="Myb-like" evidence="1">
    <location>
        <begin position="1"/>
        <end position="48"/>
    </location>
</feature>
<dbReference type="VEuPathDB" id="GiardiaDB:SS50377_23954"/>